<evidence type="ECO:0000256" key="1">
    <source>
        <dbReference type="PROSITE-ProRule" id="PRU00122"/>
    </source>
</evidence>
<comment type="caution">
    <text evidence="1">Lacks conserved residue(s) required for the propagation of feature annotation.</text>
</comment>
<dbReference type="InterPro" id="IPR013320">
    <property type="entry name" value="ConA-like_dom_sf"/>
</dbReference>
<name>A0A8D2LXB4_VARKO</name>
<dbReference type="PROSITE" id="PS50025">
    <property type="entry name" value="LAM_G_DOMAIN"/>
    <property type="match status" value="1"/>
</dbReference>
<dbReference type="Proteomes" id="UP000694545">
    <property type="component" value="Unplaced"/>
</dbReference>
<keyword evidence="4" id="KW-1185">Reference proteome</keyword>
<dbReference type="CDD" id="cd00110">
    <property type="entry name" value="LamG"/>
    <property type="match status" value="1"/>
</dbReference>
<dbReference type="Pfam" id="PF00054">
    <property type="entry name" value="Laminin_G_1"/>
    <property type="match status" value="1"/>
</dbReference>
<proteinExistence type="predicted"/>
<dbReference type="Gene3D" id="2.60.120.200">
    <property type="match status" value="4"/>
</dbReference>
<evidence type="ECO:0000313" key="4">
    <source>
        <dbReference type="Proteomes" id="UP000694545"/>
    </source>
</evidence>
<feature type="domain" description="Laminin G" evidence="2">
    <location>
        <begin position="1"/>
        <end position="141"/>
    </location>
</feature>
<evidence type="ECO:0000259" key="2">
    <source>
        <dbReference type="PROSITE" id="PS50025"/>
    </source>
</evidence>
<accession>A0A8D2LXB4</accession>
<dbReference type="SUPFAM" id="SSF49899">
    <property type="entry name" value="Concanavalin A-like lectins/glucanases"/>
    <property type="match status" value="1"/>
</dbReference>
<evidence type="ECO:0000313" key="3">
    <source>
        <dbReference type="Ensembl" id="ENSVKKP00000029038.1"/>
    </source>
</evidence>
<dbReference type="OMA" id="CPGEDAG"/>
<dbReference type="Ensembl" id="ENSVKKT00000029728.1">
    <property type="protein sequence ID" value="ENSVKKP00000029038.1"/>
    <property type="gene ID" value="ENSVKKG00000018701.1"/>
</dbReference>
<protein>
    <recommendedName>
        <fullName evidence="2">Laminin G domain-containing protein</fullName>
    </recommendedName>
</protein>
<reference evidence="3" key="2">
    <citation type="submission" date="2025-09" db="UniProtKB">
        <authorList>
            <consortium name="Ensembl"/>
        </authorList>
    </citation>
    <scope>IDENTIFICATION</scope>
</reference>
<sequence length="152" mass="16841">FFGDTQPEVDWFILAMRGGKPEIQIFNNVTKITVSGGPRIDDGKWHQLNPAMDGCMRRWNWLNKSLEWQEASSLEDKGTKRCFRAVSRGSFFPGDGLATFSLAGTDHAFFRGCLRAILVHGRELDLDAVQSRSNSIWAHSCPGEDAGGDGGH</sequence>
<dbReference type="InterPro" id="IPR001791">
    <property type="entry name" value="Laminin_G"/>
</dbReference>
<organism evidence="3 4">
    <name type="scientific">Varanus komodoensis</name>
    <name type="common">Komodo dragon</name>
    <dbReference type="NCBI Taxonomy" id="61221"/>
    <lineage>
        <taxon>Eukaryota</taxon>
        <taxon>Metazoa</taxon>
        <taxon>Chordata</taxon>
        <taxon>Craniata</taxon>
        <taxon>Vertebrata</taxon>
        <taxon>Euteleostomi</taxon>
        <taxon>Lepidosauria</taxon>
        <taxon>Squamata</taxon>
        <taxon>Bifurcata</taxon>
        <taxon>Unidentata</taxon>
        <taxon>Episquamata</taxon>
        <taxon>Toxicofera</taxon>
        <taxon>Anguimorpha</taxon>
        <taxon>Paleoanguimorpha</taxon>
        <taxon>Varanoidea</taxon>
        <taxon>Varanidae</taxon>
        <taxon>Varanus</taxon>
    </lineage>
</organism>
<reference evidence="3" key="1">
    <citation type="submission" date="2025-08" db="UniProtKB">
        <authorList>
            <consortium name="Ensembl"/>
        </authorList>
    </citation>
    <scope>IDENTIFICATION</scope>
</reference>
<dbReference type="AlphaFoldDB" id="A0A8D2LXB4"/>